<keyword evidence="4 7" id="KW-1133">Transmembrane helix</keyword>
<feature type="transmembrane region" description="Helical" evidence="7">
    <location>
        <begin position="206"/>
        <end position="229"/>
    </location>
</feature>
<keyword evidence="9" id="KW-1185">Reference proteome</keyword>
<evidence type="ECO:0000256" key="5">
    <source>
        <dbReference type="ARBA" id="ARBA00023136"/>
    </source>
</evidence>
<feature type="transmembrane region" description="Helical" evidence="7">
    <location>
        <begin position="174"/>
        <end position="194"/>
    </location>
</feature>
<evidence type="ECO:0000256" key="2">
    <source>
        <dbReference type="ARBA" id="ARBA00009706"/>
    </source>
</evidence>
<dbReference type="EMBL" id="JAXQNO010000008">
    <property type="protein sequence ID" value="KAK4792226.1"/>
    <property type="molecule type" value="Genomic_DNA"/>
</dbReference>
<evidence type="ECO:0000313" key="9">
    <source>
        <dbReference type="Proteomes" id="UP001346149"/>
    </source>
</evidence>
<keyword evidence="5 7" id="KW-0472">Membrane</keyword>
<evidence type="ECO:0000256" key="4">
    <source>
        <dbReference type="ARBA" id="ARBA00022989"/>
    </source>
</evidence>
<evidence type="ECO:0000256" key="6">
    <source>
        <dbReference type="ARBA" id="ARBA00023180"/>
    </source>
</evidence>
<feature type="transmembrane region" description="Helical" evidence="7">
    <location>
        <begin position="250"/>
        <end position="271"/>
    </location>
</feature>
<evidence type="ECO:0000256" key="3">
    <source>
        <dbReference type="ARBA" id="ARBA00022692"/>
    </source>
</evidence>
<proteinExistence type="inferred from homology"/>
<comment type="caution">
    <text evidence="8">The sequence shown here is derived from an EMBL/GenBank/DDBJ whole genome shotgun (WGS) entry which is preliminary data.</text>
</comment>
<dbReference type="AlphaFoldDB" id="A0AAN7R9G9"/>
<dbReference type="Proteomes" id="UP001346149">
    <property type="component" value="Unassembled WGS sequence"/>
</dbReference>
<comment type="subcellular location">
    <subcellularLocation>
        <location evidence="1">Membrane</location>
        <topology evidence="1">Multi-pass membrane protein</topology>
    </subcellularLocation>
</comment>
<reference evidence="8 9" key="1">
    <citation type="journal article" date="2023" name="Hortic Res">
        <title>Pangenome of water caltrop reveals structural variations and asymmetric subgenome divergence after allopolyploidization.</title>
        <authorList>
            <person name="Zhang X."/>
            <person name="Chen Y."/>
            <person name="Wang L."/>
            <person name="Yuan Y."/>
            <person name="Fang M."/>
            <person name="Shi L."/>
            <person name="Lu R."/>
            <person name="Comes H.P."/>
            <person name="Ma Y."/>
            <person name="Chen Y."/>
            <person name="Huang G."/>
            <person name="Zhou Y."/>
            <person name="Zheng Z."/>
            <person name="Qiu Y."/>
        </authorList>
    </citation>
    <scope>NUCLEOTIDE SEQUENCE [LARGE SCALE GENOMIC DNA]</scope>
    <source>
        <strain evidence="8">F231</strain>
    </source>
</reference>
<dbReference type="PANTHER" id="PTHR13624:SF6">
    <property type="entry name" value="EMEI"/>
    <property type="match status" value="1"/>
</dbReference>
<keyword evidence="6" id="KW-0325">Glycoprotein</keyword>
<feature type="transmembrane region" description="Helical" evidence="7">
    <location>
        <begin position="104"/>
        <end position="124"/>
    </location>
</feature>
<protein>
    <submittedName>
        <fullName evidence="8">Uncharacterized protein</fullName>
    </submittedName>
</protein>
<dbReference type="InterPro" id="IPR019395">
    <property type="entry name" value="Transmembrane_161A/B"/>
</dbReference>
<dbReference type="PANTHER" id="PTHR13624">
    <property type="entry name" value="RE42071P"/>
    <property type="match status" value="1"/>
</dbReference>
<dbReference type="GO" id="GO:0016020">
    <property type="term" value="C:membrane"/>
    <property type="evidence" value="ECO:0007669"/>
    <property type="project" value="UniProtKB-SubCell"/>
</dbReference>
<evidence type="ECO:0000256" key="1">
    <source>
        <dbReference type="ARBA" id="ARBA00004141"/>
    </source>
</evidence>
<feature type="transmembrane region" description="Helical" evidence="7">
    <location>
        <begin position="130"/>
        <end position="153"/>
    </location>
</feature>
<name>A0AAN7R9G9_TRANT</name>
<evidence type="ECO:0000313" key="8">
    <source>
        <dbReference type="EMBL" id="KAK4792226.1"/>
    </source>
</evidence>
<keyword evidence="3 7" id="KW-0812">Transmembrane</keyword>
<comment type="similarity">
    <text evidence="2">Belongs to the TMEM161 family.</text>
</comment>
<evidence type="ECO:0000256" key="7">
    <source>
        <dbReference type="SAM" id="Phobius"/>
    </source>
</evidence>
<organism evidence="8 9">
    <name type="scientific">Trapa natans</name>
    <name type="common">Water chestnut</name>
    <dbReference type="NCBI Taxonomy" id="22666"/>
    <lineage>
        <taxon>Eukaryota</taxon>
        <taxon>Viridiplantae</taxon>
        <taxon>Streptophyta</taxon>
        <taxon>Embryophyta</taxon>
        <taxon>Tracheophyta</taxon>
        <taxon>Spermatophyta</taxon>
        <taxon>Magnoliopsida</taxon>
        <taxon>eudicotyledons</taxon>
        <taxon>Gunneridae</taxon>
        <taxon>Pentapetalae</taxon>
        <taxon>rosids</taxon>
        <taxon>malvids</taxon>
        <taxon>Myrtales</taxon>
        <taxon>Lythraceae</taxon>
        <taxon>Trapa</taxon>
    </lineage>
</organism>
<accession>A0AAN7R9G9</accession>
<sequence>MLQAILTHKHLLHTALSLSLSLLLSYIRFPSLLLHGLFTYIHPENLGQQNGLRAAIRRPGSDPLEPRKKTKSKDKFEFDENNAQIFRIKLDADHLQSRIYYSEYHSVSLTSFISVSCLLLQLYLGESANIGILANGSLIPALLGIFAISRLFIVLAKVSFEKSASRQSEKRWSLCFGGIGFMTGLAICSSLRPIFDFDFGSVDGFWVVMIALCMGCLSGLLYMPALKYVRSFWLGTDQIRCNLDIISCGWFARITIYAACILNIFTALLWINPFIELLIIKNPADRAKLHSSTHSRSREAAETLAGNVGMSSSDFTKFRLCCLLLSGISQFISLRPNLQMYLNEAVLSCYGASFTGVVSDTRAATGKARVAMQSKALHHFFQASGSALGLVDSVCLIQLELLISVDSNMKSNQSWDWEMGTETITRDRKYHPERIANGVR</sequence>
<gene>
    <name evidence="8" type="ORF">SAY86_022661</name>
</gene>